<name>A0ABV5ID55_9ACTN</name>
<evidence type="ECO:0000313" key="3">
    <source>
        <dbReference type="EMBL" id="MFB9202252.1"/>
    </source>
</evidence>
<evidence type="ECO:0000256" key="2">
    <source>
        <dbReference type="SAM" id="SignalP"/>
    </source>
</evidence>
<proteinExistence type="predicted"/>
<dbReference type="EMBL" id="JBHMEI010000006">
    <property type="protein sequence ID" value="MFB9202252.1"/>
    <property type="molecule type" value="Genomic_DNA"/>
</dbReference>
<protein>
    <submittedName>
        <fullName evidence="3">Uncharacterized protein</fullName>
    </submittedName>
</protein>
<gene>
    <name evidence="3" type="ORF">ACFFV7_13725</name>
</gene>
<feature type="region of interest" description="Disordered" evidence="1">
    <location>
        <begin position="38"/>
        <end position="62"/>
    </location>
</feature>
<reference evidence="3 4" key="1">
    <citation type="submission" date="2024-09" db="EMBL/GenBank/DDBJ databases">
        <authorList>
            <person name="Sun Q."/>
            <person name="Mori K."/>
        </authorList>
    </citation>
    <scope>NUCLEOTIDE SEQUENCE [LARGE SCALE GENOMIC DNA]</scope>
    <source>
        <strain evidence="3 4">CCM 3426</strain>
    </source>
</reference>
<organism evidence="3 4">
    <name type="scientific">Nonomuraea spiralis</name>
    <dbReference type="NCBI Taxonomy" id="46182"/>
    <lineage>
        <taxon>Bacteria</taxon>
        <taxon>Bacillati</taxon>
        <taxon>Actinomycetota</taxon>
        <taxon>Actinomycetes</taxon>
        <taxon>Streptosporangiales</taxon>
        <taxon>Streptosporangiaceae</taxon>
        <taxon>Nonomuraea</taxon>
    </lineage>
</organism>
<feature type="compositionally biased region" description="Low complexity" evidence="1">
    <location>
        <begin position="38"/>
        <end position="49"/>
    </location>
</feature>
<keyword evidence="4" id="KW-1185">Reference proteome</keyword>
<dbReference type="RefSeq" id="WP_229823835.1">
    <property type="nucleotide sequence ID" value="NZ_BMRC01000004.1"/>
</dbReference>
<dbReference type="Proteomes" id="UP001589647">
    <property type="component" value="Unassembled WGS sequence"/>
</dbReference>
<feature type="signal peptide" evidence="2">
    <location>
        <begin position="1"/>
        <end position="23"/>
    </location>
</feature>
<evidence type="ECO:0000256" key="1">
    <source>
        <dbReference type="SAM" id="MobiDB-lite"/>
    </source>
</evidence>
<comment type="caution">
    <text evidence="3">The sequence shown here is derived from an EMBL/GenBank/DDBJ whole genome shotgun (WGS) entry which is preliminary data.</text>
</comment>
<feature type="chain" id="PRO_5046633374" evidence="2">
    <location>
        <begin position="24"/>
        <end position="153"/>
    </location>
</feature>
<sequence length="153" mass="15931">MTTATLLAGSLVLATSCATSPPAALPAPQAPVEHAVTPVTTAPTPTTGPSKGPEPVKPTGDAVNVHKVRWTKATPVARGKQVRLTWWSGVAPCTVLDKVKVKETAKKVTITLYEGASPKARNVSCILLAVEKTTTVKLKHALGKRKLVDGAKP</sequence>
<accession>A0ABV5ID55</accession>
<keyword evidence="2" id="KW-0732">Signal</keyword>
<evidence type="ECO:0000313" key="4">
    <source>
        <dbReference type="Proteomes" id="UP001589647"/>
    </source>
</evidence>